<evidence type="ECO:0000259" key="10">
    <source>
        <dbReference type="PROSITE" id="PS50887"/>
    </source>
</evidence>
<feature type="domain" description="PAC" evidence="8">
    <location>
        <begin position="582"/>
        <end position="635"/>
    </location>
</feature>
<dbReference type="SMART" id="SM00052">
    <property type="entry name" value="EAL"/>
    <property type="match status" value="1"/>
</dbReference>
<dbReference type="NCBIfam" id="TIGR00229">
    <property type="entry name" value="sensory_box"/>
    <property type="match status" value="4"/>
</dbReference>
<dbReference type="InterPro" id="IPR035919">
    <property type="entry name" value="EAL_sf"/>
</dbReference>
<dbReference type="PROSITE" id="PS50112">
    <property type="entry name" value="PAS"/>
    <property type="match status" value="3"/>
</dbReference>
<feature type="domain" description="PAS" evidence="7">
    <location>
        <begin position="921"/>
        <end position="994"/>
    </location>
</feature>
<feature type="compositionally biased region" description="Low complexity" evidence="4">
    <location>
        <begin position="22"/>
        <end position="32"/>
    </location>
</feature>
<dbReference type="SMART" id="SM00448">
    <property type="entry name" value="REC"/>
    <property type="match status" value="1"/>
</dbReference>
<feature type="domain" description="PAS" evidence="7">
    <location>
        <begin position="640"/>
        <end position="681"/>
    </location>
</feature>
<dbReference type="Gene3D" id="3.30.450.40">
    <property type="match status" value="1"/>
</dbReference>
<protein>
    <submittedName>
        <fullName evidence="11">EAL domain-containing protein</fullName>
    </submittedName>
</protein>
<dbReference type="PANTHER" id="PTHR44757">
    <property type="entry name" value="DIGUANYLATE CYCLASE DGCP"/>
    <property type="match status" value="1"/>
</dbReference>
<comment type="caution">
    <text evidence="11">The sequence shown here is derived from an EMBL/GenBank/DDBJ whole genome shotgun (WGS) entry which is preliminary data.</text>
</comment>
<dbReference type="Pfam" id="PF08447">
    <property type="entry name" value="PAS_3"/>
    <property type="match status" value="2"/>
</dbReference>
<organism evidence="11 12">
    <name type="scientific">Telluria antibiotica</name>
    <dbReference type="NCBI Taxonomy" id="2717319"/>
    <lineage>
        <taxon>Bacteria</taxon>
        <taxon>Pseudomonadati</taxon>
        <taxon>Pseudomonadota</taxon>
        <taxon>Betaproteobacteria</taxon>
        <taxon>Burkholderiales</taxon>
        <taxon>Oxalobacteraceae</taxon>
        <taxon>Telluria group</taxon>
        <taxon>Telluria</taxon>
    </lineage>
</organism>
<evidence type="ECO:0000256" key="2">
    <source>
        <dbReference type="ARBA" id="ARBA00022777"/>
    </source>
</evidence>
<gene>
    <name evidence="11" type="ORF">HAV22_29855</name>
</gene>
<dbReference type="SUPFAM" id="SSF55781">
    <property type="entry name" value="GAF domain-like"/>
    <property type="match status" value="1"/>
</dbReference>
<feature type="transmembrane region" description="Helical" evidence="5">
    <location>
        <begin position="66"/>
        <end position="87"/>
    </location>
</feature>
<dbReference type="Pfam" id="PF00563">
    <property type="entry name" value="EAL"/>
    <property type="match status" value="1"/>
</dbReference>
<dbReference type="SMART" id="SM00267">
    <property type="entry name" value="GGDEF"/>
    <property type="match status" value="1"/>
</dbReference>
<dbReference type="CDD" id="cd17569">
    <property type="entry name" value="REC_HupR-like"/>
    <property type="match status" value="1"/>
</dbReference>
<dbReference type="Pfam" id="PF13426">
    <property type="entry name" value="PAS_9"/>
    <property type="match status" value="1"/>
</dbReference>
<dbReference type="InterPro" id="IPR000014">
    <property type="entry name" value="PAS"/>
</dbReference>
<dbReference type="InterPro" id="IPR052155">
    <property type="entry name" value="Biofilm_reg_signaling"/>
</dbReference>
<dbReference type="InterPro" id="IPR003018">
    <property type="entry name" value="GAF"/>
</dbReference>
<keyword evidence="12" id="KW-1185">Reference proteome</keyword>
<keyword evidence="5" id="KW-0812">Transmembrane</keyword>
<dbReference type="InterPro" id="IPR013655">
    <property type="entry name" value="PAS_fold_3"/>
</dbReference>
<evidence type="ECO:0000256" key="1">
    <source>
        <dbReference type="ARBA" id="ARBA00022679"/>
    </source>
</evidence>
<sequence length="1627" mass="179514">MSDITGTANTAGIPSIPSHPQAATAARADQAAGNEPATPTGQRPGQGGPRIGRRKRFHHPLRGRPALLLACLLPALWLVTVLFLAHVREHAMEEAGRDAGNLAKVLAEEAQSSVFAIDRMLVDLRERWQEEPQNFGDKVRLRRAQLSQIPGFRATVVGVDGKLVFSSMAPGVKNIDYSDRDYFIALKKRKADALFINGPVKGRLTGQEVIQFARPLIDAAGNFAGVILLSVSPEYFARFSHEILLGQKAVVILARPGGQVLTRSPSPPDGATYSLSSFPFVQPAAPRAGVFQAVSPVDGVKRLYGWHTVEQYGLTVLIGRSIEDVLESYENVKHAAILFCGIFSVLLAWVCIVVLMGIRDRVTARKALEESEFRWKQAVEGAGQGVWDLDYRTGTGFLSASCKGMLGCGEREIDTLGEWESRIHPDDREHVLAALDACRAGASQVYAVEYRMCDSDGGWRWIANRGRNVSFDEQDRPLRMIGTMADITERKAMEEAVREAQVAESRALSDLRFRQLADAMPQIVWTAGPDGVVDYANHVATAYSGSSTLFASGLGWTSILHPDDVERTLAVWQRAVDAGEVFEVEYRLFRAADRSYRWHQVRALPIRDDGGAIVKWYGTSTDIHDSKLANDEIRRLACSLSNILESIADAYYSLDSEWRFTYVNKETERLTGRSRADLLGKVLWDEYPELAGSIVESEFRLAASTCNPASCEMFHALSNSWFESRVFPSADGITVYFADITERRRLRLFKHEQLALLENIASGAPLDDVLAAATRIVAALDPLGGCVVMLMGEEGQRLERAVAAGLPAELEQALDSIDVGPTALPCGRAAFERRPVIAGDMDLEPGWERLGKPVALASRFCWSYPILAGSGEVFGTIDVYTASKRQPARAEFEILGACAHAISIAIGRGRAELKARQSEERVRLLQRAIEASANPIVIRSAAGPDFPVDYVNPAFERITGYEASEVIGKSLLFLYGEDLAQDALVELEDALAQQREGHAALRAYRRDGSLIWLDSYCSPVRDDGGAVTHFLNGMYDITAAKQYQQELEYQADYDAVTGLATRKLLVKRVSAAIARARAHATQTWIACLDFDRFKLVNETLGHRGGDMVLQLLAQRVQGVLGSSKTVVARVGGNEIMLSFADGNDEHTVATKVRRIMDAVAAPLPVNGHDFFMSSSVGIATYPADGDDAETLMKNAHVAMLRAKEVRSNHLEFFTSAMNDRATDRLRLEGDLRNALERNELVLHFQPQVDARTCRIIGMEALLRWQHPELGLVTPDRFIRIAEETGLIVPIGAWVMRTACAQAAKWQGLGGGTLRVAVNLAAGQLYHADLVPMVEDILRESGLDPKCLDIELTESQVMDDVEQALDAMQRLKALGVKLSLDDFGTGYSSLAYLKRFPIDVLKIDKAFIRNLTTDPDDAVIVRSIITLGQSLQLEVIAEGVETEEQLAYLRRHRCDQIQGFYVSRPLPAVEFECMLSEHRGENVTESAVAGQPTLLIIDDEEQVSAALYRLLRRDGYRILRGKSGAEGLALLAAHDVQVVLSDERMPEMSGTEFLSRVKVMYPKTIRIMLSGYTAVNSLIQVTNSGAVFRFHVKPWDDDVLRNSIAEAFRYHWVLHGTNSLESNATFMR</sequence>
<dbReference type="PROSITE" id="PS50113">
    <property type="entry name" value="PAC"/>
    <property type="match status" value="3"/>
</dbReference>
<feature type="domain" description="PAC" evidence="8">
    <location>
        <begin position="997"/>
        <end position="1049"/>
    </location>
</feature>
<dbReference type="CDD" id="cd01949">
    <property type="entry name" value="GGDEF"/>
    <property type="match status" value="1"/>
</dbReference>
<evidence type="ECO:0000256" key="3">
    <source>
        <dbReference type="PROSITE-ProRule" id="PRU00169"/>
    </source>
</evidence>
<dbReference type="InterPro" id="IPR054327">
    <property type="entry name" value="His-kinase-like_sensor"/>
</dbReference>
<reference evidence="11 12" key="1">
    <citation type="submission" date="2020-03" db="EMBL/GenBank/DDBJ databases">
        <title>Genome sequence of strain Massilia sp. TW-1.</title>
        <authorList>
            <person name="Chaudhary D.K."/>
        </authorList>
    </citation>
    <scope>NUCLEOTIDE SEQUENCE [LARGE SCALE GENOMIC DNA]</scope>
    <source>
        <strain evidence="11 12">TW-1</strain>
    </source>
</reference>
<feature type="compositionally biased region" description="Polar residues" evidence="4">
    <location>
        <begin position="1"/>
        <end position="12"/>
    </location>
</feature>
<dbReference type="InterPro" id="IPR013656">
    <property type="entry name" value="PAS_4"/>
</dbReference>
<dbReference type="Pfam" id="PF08448">
    <property type="entry name" value="PAS_4"/>
    <property type="match status" value="1"/>
</dbReference>
<dbReference type="InterPro" id="IPR001610">
    <property type="entry name" value="PAC"/>
</dbReference>
<dbReference type="Pfam" id="PF00072">
    <property type="entry name" value="Response_reg"/>
    <property type="match status" value="1"/>
</dbReference>
<dbReference type="InterPro" id="IPR029787">
    <property type="entry name" value="Nucleotide_cyclase"/>
</dbReference>
<dbReference type="InterPro" id="IPR000700">
    <property type="entry name" value="PAS-assoc_C"/>
</dbReference>
<keyword evidence="5" id="KW-1133">Transmembrane helix</keyword>
<dbReference type="PROSITE" id="PS50887">
    <property type="entry name" value="GGDEF"/>
    <property type="match status" value="1"/>
</dbReference>
<accession>A0ABX0PN86</accession>
<feature type="domain" description="PAC" evidence="8">
    <location>
        <begin position="446"/>
        <end position="499"/>
    </location>
</feature>
<dbReference type="Gene3D" id="3.20.20.450">
    <property type="entry name" value="EAL domain"/>
    <property type="match status" value="1"/>
</dbReference>
<dbReference type="SUPFAM" id="SSF52172">
    <property type="entry name" value="CheY-like"/>
    <property type="match status" value="1"/>
</dbReference>
<keyword evidence="5" id="KW-0472">Membrane</keyword>
<name>A0ABX0PN86_9BURK</name>
<evidence type="ECO:0000313" key="11">
    <source>
        <dbReference type="EMBL" id="NIA57838.1"/>
    </source>
</evidence>
<dbReference type="SMART" id="SM00065">
    <property type="entry name" value="GAF"/>
    <property type="match status" value="1"/>
</dbReference>
<feature type="domain" description="PAS" evidence="7">
    <location>
        <begin position="509"/>
        <end position="579"/>
    </location>
</feature>
<dbReference type="PROSITE" id="PS50883">
    <property type="entry name" value="EAL"/>
    <property type="match status" value="1"/>
</dbReference>
<dbReference type="NCBIfam" id="TIGR00254">
    <property type="entry name" value="GGDEF"/>
    <property type="match status" value="1"/>
</dbReference>
<dbReference type="SMART" id="SM00091">
    <property type="entry name" value="PAS"/>
    <property type="match status" value="4"/>
</dbReference>
<dbReference type="Pfam" id="PF13185">
    <property type="entry name" value="GAF_2"/>
    <property type="match status" value="1"/>
</dbReference>
<evidence type="ECO:0000259" key="6">
    <source>
        <dbReference type="PROSITE" id="PS50110"/>
    </source>
</evidence>
<evidence type="ECO:0000313" key="12">
    <source>
        <dbReference type="Proteomes" id="UP000716322"/>
    </source>
</evidence>
<dbReference type="Gene3D" id="3.30.70.270">
    <property type="match status" value="1"/>
</dbReference>
<feature type="region of interest" description="Disordered" evidence="4">
    <location>
        <begin position="1"/>
        <end position="56"/>
    </location>
</feature>
<feature type="modified residue" description="4-aspartylphosphate" evidence="3">
    <location>
        <position position="1541"/>
    </location>
</feature>
<dbReference type="InterPro" id="IPR000160">
    <property type="entry name" value="GGDEF_dom"/>
</dbReference>
<dbReference type="Gene3D" id="3.30.450.20">
    <property type="entry name" value="PAS domain"/>
    <property type="match status" value="6"/>
</dbReference>
<dbReference type="EMBL" id="JAAQOM010000029">
    <property type="protein sequence ID" value="NIA57838.1"/>
    <property type="molecule type" value="Genomic_DNA"/>
</dbReference>
<dbReference type="RefSeq" id="WP_166865179.1">
    <property type="nucleotide sequence ID" value="NZ_JAAQOM010000029.1"/>
</dbReference>
<feature type="domain" description="Response regulatory" evidence="6">
    <location>
        <begin position="1492"/>
        <end position="1607"/>
    </location>
</feature>
<dbReference type="CDD" id="cd12915">
    <property type="entry name" value="PDC2_DGC_like"/>
    <property type="match status" value="1"/>
</dbReference>
<dbReference type="CDD" id="cd01948">
    <property type="entry name" value="EAL"/>
    <property type="match status" value="1"/>
</dbReference>
<feature type="domain" description="EAL" evidence="9">
    <location>
        <begin position="1224"/>
        <end position="1478"/>
    </location>
</feature>
<dbReference type="SUPFAM" id="SSF141868">
    <property type="entry name" value="EAL domain-like"/>
    <property type="match status" value="1"/>
</dbReference>
<dbReference type="Pfam" id="PF00990">
    <property type="entry name" value="GGDEF"/>
    <property type="match status" value="1"/>
</dbReference>
<dbReference type="SUPFAM" id="SSF55073">
    <property type="entry name" value="Nucleotide cyclase"/>
    <property type="match status" value="1"/>
</dbReference>
<dbReference type="InterPro" id="IPR043128">
    <property type="entry name" value="Rev_trsase/Diguanyl_cyclase"/>
</dbReference>
<dbReference type="InterPro" id="IPR029016">
    <property type="entry name" value="GAF-like_dom_sf"/>
</dbReference>
<dbReference type="CDD" id="cd00130">
    <property type="entry name" value="PAS"/>
    <property type="match status" value="4"/>
</dbReference>
<proteinExistence type="predicted"/>
<evidence type="ECO:0000256" key="4">
    <source>
        <dbReference type="SAM" id="MobiDB-lite"/>
    </source>
</evidence>
<dbReference type="Gene3D" id="3.40.50.2300">
    <property type="match status" value="1"/>
</dbReference>
<dbReference type="PROSITE" id="PS50110">
    <property type="entry name" value="RESPONSE_REGULATORY"/>
    <property type="match status" value="1"/>
</dbReference>
<dbReference type="InterPro" id="IPR001633">
    <property type="entry name" value="EAL_dom"/>
</dbReference>
<keyword evidence="1" id="KW-0808">Transferase</keyword>
<keyword evidence="2" id="KW-0418">Kinase</keyword>
<evidence type="ECO:0000256" key="5">
    <source>
        <dbReference type="SAM" id="Phobius"/>
    </source>
</evidence>
<evidence type="ECO:0000259" key="9">
    <source>
        <dbReference type="PROSITE" id="PS50883"/>
    </source>
</evidence>
<feature type="domain" description="GGDEF" evidence="10">
    <location>
        <begin position="1081"/>
        <end position="1215"/>
    </location>
</feature>
<dbReference type="Pfam" id="PF22588">
    <property type="entry name" value="dCache_1_like"/>
    <property type="match status" value="1"/>
</dbReference>
<dbReference type="InterPro" id="IPR035965">
    <property type="entry name" value="PAS-like_dom_sf"/>
</dbReference>
<keyword evidence="3" id="KW-0597">Phosphoprotein</keyword>
<dbReference type="PANTHER" id="PTHR44757:SF2">
    <property type="entry name" value="BIOFILM ARCHITECTURE MAINTENANCE PROTEIN MBAA"/>
    <property type="match status" value="1"/>
</dbReference>
<evidence type="ECO:0000259" key="8">
    <source>
        <dbReference type="PROSITE" id="PS50113"/>
    </source>
</evidence>
<dbReference type="CDD" id="cd12914">
    <property type="entry name" value="PDC1_DGC_like"/>
    <property type="match status" value="1"/>
</dbReference>
<feature type="transmembrane region" description="Helical" evidence="5">
    <location>
        <begin position="336"/>
        <end position="358"/>
    </location>
</feature>
<dbReference type="SMART" id="SM00086">
    <property type="entry name" value="PAC"/>
    <property type="match status" value="3"/>
</dbReference>
<dbReference type="InterPro" id="IPR001789">
    <property type="entry name" value="Sig_transdc_resp-reg_receiver"/>
</dbReference>
<dbReference type="Proteomes" id="UP000716322">
    <property type="component" value="Unassembled WGS sequence"/>
</dbReference>
<dbReference type="SUPFAM" id="SSF55785">
    <property type="entry name" value="PYP-like sensor domain (PAS domain)"/>
    <property type="match status" value="4"/>
</dbReference>
<evidence type="ECO:0000259" key="7">
    <source>
        <dbReference type="PROSITE" id="PS50112"/>
    </source>
</evidence>
<dbReference type="InterPro" id="IPR011006">
    <property type="entry name" value="CheY-like_superfamily"/>
</dbReference>